<dbReference type="AlphaFoldDB" id="A0A7W7K7L3"/>
<dbReference type="InterPro" id="IPR000537">
    <property type="entry name" value="UbiA_prenyltransferase"/>
</dbReference>
<dbReference type="GO" id="GO:0016765">
    <property type="term" value="F:transferase activity, transferring alkyl or aryl (other than methyl) groups"/>
    <property type="evidence" value="ECO:0007669"/>
    <property type="project" value="InterPro"/>
</dbReference>
<evidence type="ECO:0000256" key="1">
    <source>
        <dbReference type="ARBA" id="ARBA00004141"/>
    </source>
</evidence>
<dbReference type="EMBL" id="JACHLR010000002">
    <property type="protein sequence ID" value="MBB4857430.1"/>
    <property type="molecule type" value="Genomic_DNA"/>
</dbReference>
<reference evidence="7 8" key="1">
    <citation type="submission" date="2020-08" db="EMBL/GenBank/DDBJ databases">
        <title>Functional genomics of gut bacteria from endangered species of beetles.</title>
        <authorList>
            <person name="Carlos-Shanley C."/>
        </authorList>
    </citation>
    <scope>NUCLEOTIDE SEQUENCE [LARGE SCALE GENOMIC DNA]</scope>
    <source>
        <strain evidence="7 8">S00245</strain>
    </source>
</reference>
<dbReference type="Gene3D" id="1.10.357.140">
    <property type="entry name" value="UbiA prenyltransferase"/>
    <property type="match status" value="1"/>
</dbReference>
<dbReference type="Pfam" id="PF01040">
    <property type="entry name" value="UbiA"/>
    <property type="match status" value="1"/>
</dbReference>
<name>A0A7W7K7L3_9SPHN</name>
<accession>A0A7W7K7L3</accession>
<dbReference type="InterPro" id="IPR023214">
    <property type="entry name" value="HAD_sf"/>
</dbReference>
<dbReference type="NCBIfam" id="NF006088">
    <property type="entry name" value="PRK08238.1"/>
    <property type="match status" value="1"/>
</dbReference>
<gene>
    <name evidence="7" type="ORF">HNO88_000737</name>
</gene>
<dbReference type="Gene3D" id="3.40.50.1000">
    <property type="entry name" value="HAD superfamily/HAD-like"/>
    <property type="match status" value="1"/>
</dbReference>
<keyword evidence="3 6" id="KW-0812">Transmembrane</keyword>
<keyword evidence="2" id="KW-1003">Cell membrane</keyword>
<dbReference type="CDD" id="cd13963">
    <property type="entry name" value="PT_UbiA_2"/>
    <property type="match status" value="1"/>
</dbReference>
<feature type="transmembrane region" description="Helical" evidence="6">
    <location>
        <begin position="239"/>
        <end position="258"/>
    </location>
</feature>
<dbReference type="InterPro" id="IPR036412">
    <property type="entry name" value="HAD-like_sf"/>
</dbReference>
<evidence type="ECO:0000313" key="8">
    <source>
        <dbReference type="Proteomes" id="UP000555448"/>
    </source>
</evidence>
<dbReference type="RefSeq" id="WP_221419804.1">
    <property type="nucleotide sequence ID" value="NZ_JACHLR010000002.1"/>
</dbReference>
<evidence type="ECO:0000256" key="5">
    <source>
        <dbReference type="ARBA" id="ARBA00023136"/>
    </source>
</evidence>
<feature type="transmembrane region" description="Helical" evidence="6">
    <location>
        <begin position="405"/>
        <end position="427"/>
    </location>
</feature>
<dbReference type="InterPro" id="IPR044878">
    <property type="entry name" value="UbiA_sf"/>
</dbReference>
<evidence type="ECO:0000256" key="3">
    <source>
        <dbReference type="ARBA" id="ARBA00022692"/>
    </source>
</evidence>
<keyword evidence="8" id="KW-1185">Reference proteome</keyword>
<evidence type="ECO:0000256" key="2">
    <source>
        <dbReference type="ARBA" id="ARBA00022475"/>
    </source>
</evidence>
<evidence type="ECO:0000256" key="4">
    <source>
        <dbReference type="ARBA" id="ARBA00022989"/>
    </source>
</evidence>
<sequence length="494" mass="52954">MTADPMNAIEAESSTGPAASRTLPRVLAVDLDGTLLRSNMLHETFWSAFASDWRTPFGAAARLGKGKAQLKAYLAERSSVDVSVLPYDDEVIAFIRAWREQGGQVALVTATDQRLADGIGAHLGLFDEVFGSDGVRNLKGPNKAAFLVERYGAGNYAYVGDTHADHEVWRQSGHAVVKSRSGRVRARAQAHASSHAIEPPAGSALGLIKALRPHQWAKNVLVFLAIAGAHKLLDLDLLSRAVAAFVAFSLVASSVYLVNDLLDLSADRAHARKRKRPFASGAAAIELGLPVTVLLLVAGFAVAALLGPMFLLTIGIYFVATTAYSLSLKRYPIIDICVLAGLYTIRVLAGGVATGLPISVWLLAFSLFIFFSLAAVKRQAELVDAVKAGKLTIHGRGYHPEDLELVSQLATGSGLVSVLVMTLYLSSDAVTRIYHRPEALWGVTPVLLFWISRVVFKAHRGEMHDDPIVFAAKDKVSMICGVLVLGFAIAATIP</sequence>
<evidence type="ECO:0000313" key="7">
    <source>
        <dbReference type="EMBL" id="MBB4857430.1"/>
    </source>
</evidence>
<dbReference type="GO" id="GO:0016020">
    <property type="term" value="C:membrane"/>
    <property type="evidence" value="ECO:0007669"/>
    <property type="project" value="UniProtKB-SubCell"/>
</dbReference>
<feature type="transmembrane region" description="Helical" evidence="6">
    <location>
        <begin position="439"/>
        <end position="456"/>
    </location>
</feature>
<protein>
    <submittedName>
        <fullName evidence="7">4-hydroxybenzoate polyprenyltransferase</fullName>
    </submittedName>
</protein>
<comment type="caution">
    <text evidence="7">The sequence shown here is derived from an EMBL/GenBank/DDBJ whole genome shotgun (WGS) entry which is preliminary data.</text>
</comment>
<keyword evidence="4 6" id="KW-1133">Transmembrane helix</keyword>
<evidence type="ECO:0000256" key="6">
    <source>
        <dbReference type="SAM" id="Phobius"/>
    </source>
</evidence>
<comment type="subcellular location">
    <subcellularLocation>
        <location evidence="1">Membrane</location>
        <topology evidence="1">Multi-pass membrane protein</topology>
    </subcellularLocation>
</comment>
<dbReference type="Proteomes" id="UP000555448">
    <property type="component" value="Unassembled WGS sequence"/>
</dbReference>
<feature type="transmembrane region" description="Helical" evidence="6">
    <location>
        <begin position="309"/>
        <end position="326"/>
    </location>
</feature>
<dbReference type="SUPFAM" id="SSF56784">
    <property type="entry name" value="HAD-like"/>
    <property type="match status" value="1"/>
</dbReference>
<feature type="transmembrane region" description="Helical" evidence="6">
    <location>
        <begin position="476"/>
        <end position="493"/>
    </location>
</feature>
<dbReference type="Pfam" id="PF12710">
    <property type="entry name" value="HAD"/>
    <property type="match status" value="1"/>
</dbReference>
<feature type="transmembrane region" description="Helical" evidence="6">
    <location>
        <begin position="358"/>
        <end position="376"/>
    </location>
</feature>
<feature type="transmembrane region" description="Helical" evidence="6">
    <location>
        <begin position="278"/>
        <end position="303"/>
    </location>
</feature>
<keyword evidence="5 6" id="KW-0472">Membrane</keyword>
<proteinExistence type="predicted"/>
<keyword evidence="7" id="KW-0808">Transferase</keyword>
<organism evidence="7 8">
    <name type="scientific">Novosphingobium chloroacetimidivorans</name>
    <dbReference type="NCBI Taxonomy" id="1428314"/>
    <lineage>
        <taxon>Bacteria</taxon>
        <taxon>Pseudomonadati</taxon>
        <taxon>Pseudomonadota</taxon>
        <taxon>Alphaproteobacteria</taxon>
        <taxon>Sphingomonadales</taxon>
        <taxon>Sphingomonadaceae</taxon>
        <taxon>Novosphingobium</taxon>
    </lineage>
</organism>